<keyword evidence="2" id="KW-0489">Methyltransferase</keyword>
<name>A0A286TUK6_9BACT</name>
<accession>A0A286TUK6</accession>
<evidence type="ECO:0000259" key="1">
    <source>
        <dbReference type="Pfam" id="PF13847"/>
    </source>
</evidence>
<dbReference type="PANTHER" id="PTHR43861">
    <property type="entry name" value="TRANS-ACONITATE 2-METHYLTRANSFERASE-RELATED"/>
    <property type="match status" value="1"/>
</dbReference>
<dbReference type="Pfam" id="PF13847">
    <property type="entry name" value="Methyltransf_31"/>
    <property type="match status" value="1"/>
</dbReference>
<dbReference type="EMBL" id="BAOS01000004">
    <property type="protein sequence ID" value="GAX59544.1"/>
    <property type="molecule type" value="Genomic_DNA"/>
</dbReference>
<sequence>MIKHRLPFSIRNILIFLALLLSLFSTYISAQERLPGELFPPDKIFLLEEPRDWQDIEAIMGRLHIEEGNIVADIGAGSGYFTIPLASRVGDKGLVFAEDIQIEMINYLSRKVEALDLKNVRVVFGQVEDPSLLDNFFDLIFLANTYHELEKPFLILENIKKDLRYYGRFAIIDWDPAKKSPFGPSIEVKVPEYTVIKELEMTGFELVEKHNFMPYHYFLIFKKKHN</sequence>
<dbReference type="OrthoDB" id="9784101at2"/>
<dbReference type="SUPFAM" id="SSF53335">
    <property type="entry name" value="S-adenosyl-L-methionine-dependent methyltransferases"/>
    <property type="match status" value="1"/>
</dbReference>
<dbReference type="RefSeq" id="WP_096892677.1">
    <property type="nucleotide sequence ID" value="NZ_BAOS01000004.1"/>
</dbReference>
<protein>
    <submittedName>
        <fullName evidence="2">SAM-dependent methyltransferase</fullName>
    </submittedName>
</protein>
<proteinExistence type="predicted"/>
<keyword evidence="2" id="KW-0808">Transferase</keyword>
<dbReference type="CDD" id="cd02440">
    <property type="entry name" value="AdoMet_MTases"/>
    <property type="match status" value="1"/>
</dbReference>
<dbReference type="Gene3D" id="3.40.50.150">
    <property type="entry name" value="Vaccinia Virus protein VP39"/>
    <property type="match status" value="1"/>
</dbReference>
<reference evidence="3" key="1">
    <citation type="journal article" date="2017" name="Environ. Microbiol. Rep.">
        <title>Genetic Diversity of Marine Anaerobic Ammonium-Oxidizing Bacteria as Revealed by Genomic and Proteomic Analyses of 'Candidatus Scalindua japonica'.</title>
        <authorList>
            <person name="Oshiki M."/>
            <person name="Mizuto K."/>
            <person name="Kimura Z."/>
            <person name="Kindaichi T."/>
            <person name="Satoh H."/>
            <person name="Okabe S."/>
        </authorList>
    </citation>
    <scope>NUCLEOTIDE SEQUENCE [LARGE SCALE GENOMIC DNA]</scope>
    <source>
        <strain evidence="3">husup-a2</strain>
    </source>
</reference>
<evidence type="ECO:0000313" key="2">
    <source>
        <dbReference type="EMBL" id="GAX59544.1"/>
    </source>
</evidence>
<dbReference type="InterPro" id="IPR025714">
    <property type="entry name" value="Methyltranfer_dom"/>
</dbReference>
<feature type="domain" description="Methyltransferase" evidence="1">
    <location>
        <begin position="67"/>
        <end position="175"/>
    </location>
</feature>
<dbReference type="GO" id="GO:0008168">
    <property type="term" value="F:methyltransferase activity"/>
    <property type="evidence" value="ECO:0007669"/>
    <property type="project" value="UniProtKB-KW"/>
</dbReference>
<dbReference type="Proteomes" id="UP000218542">
    <property type="component" value="Unassembled WGS sequence"/>
</dbReference>
<comment type="caution">
    <text evidence="2">The sequence shown here is derived from an EMBL/GenBank/DDBJ whole genome shotgun (WGS) entry which is preliminary data.</text>
</comment>
<dbReference type="InterPro" id="IPR029063">
    <property type="entry name" value="SAM-dependent_MTases_sf"/>
</dbReference>
<dbReference type="AlphaFoldDB" id="A0A286TUK6"/>
<evidence type="ECO:0000313" key="3">
    <source>
        <dbReference type="Proteomes" id="UP000218542"/>
    </source>
</evidence>
<keyword evidence="3" id="KW-1185">Reference proteome</keyword>
<dbReference type="GO" id="GO:0032259">
    <property type="term" value="P:methylation"/>
    <property type="evidence" value="ECO:0007669"/>
    <property type="project" value="UniProtKB-KW"/>
</dbReference>
<organism evidence="2 3">
    <name type="scientific">Candidatus Scalindua japonica</name>
    <dbReference type="NCBI Taxonomy" id="1284222"/>
    <lineage>
        <taxon>Bacteria</taxon>
        <taxon>Pseudomonadati</taxon>
        <taxon>Planctomycetota</taxon>
        <taxon>Candidatus Brocadiia</taxon>
        <taxon>Candidatus Brocadiales</taxon>
        <taxon>Candidatus Scalinduaceae</taxon>
        <taxon>Candidatus Scalindua</taxon>
    </lineage>
</organism>
<gene>
    <name evidence="2" type="ORF">SCALIN_C04_0032</name>
</gene>